<organism evidence="2 3">
    <name type="scientific">Streptomyces enissocaesilis</name>
    <dbReference type="NCBI Taxonomy" id="332589"/>
    <lineage>
        <taxon>Bacteria</taxon>
        <taxon>Bacillati</taxon>
        <taxon>Actinomycetota</taxon>
        <taxon>Actinomycetes</taxon>
        <taxon>Kitasatosporales</taxon>
        <taxon>Streptomycetaceae</taxon>
        <taxon>Streptomyces</taxon>
        <taxon>Streptomyces rochei group</taxon>
    </lineage>
</organism>
<accession>A0ABN3X7N8</accession>
<protein>
    <submittedName>
        <fullName evidence="2">Uncharacterized protein</fullName>
    </submittedName>
</protein>
<dbReference type="RefSeq" id="WP_344495054.1">
    <property type="nucleotide sequence ID" value="NZ_BAAAUD010000031.1"/>
</dbReference>
<dbReference type="EMBL" id="BAAAUD010000031">
    <property type="protein sequence ID" value="GAA2941893.1"/>
    <property type="molecule type" value="Genomic_DNA"/>
</dbReference>
<comment type="caution">
    <text evidence="2">The sequence shown here is derived from an EMBL/GenBank/DDBJ whole genome shotgun (WGS) entry which is preliminary data.</text>
</comment>
<evidence type="ECO:0000256" key="1">
    <source>
        <dbReference type="SAM" id="MobiDB-lite"/>
    </source>
</evidence>
<keyword evidence="3" id="KW-1185">Reference proteome</keyword>
<sequence>MAAPFEIRHRPGKGYHFALSVTSEHYETDRARPNGTDSVTPHADAPLPAVAPGTGRGR</sequence>
<evidence type="ECO:0000313" key="3">
    <source>
        <dbReference type="Proteomes" id="UP001500403"/>
    </source>
</evidence>
<proteinExistence type="predicted"/>
<gene>
    <name evidence="2" type="ORF">GCM10010446_28900</name>
</gene>
<dbReference type="Proteomes" id="UP001500403">
    <property type="component" value="Unassembled WGS sequence"/>
</dbReference>
<evidence type="ECO:0000313" key="2">
    <source>
        <dbReference type="EMBL" id="GAA2941893.1"/>
    </source>
</evidence>
<name>A0ABN3X7N8_9ACTN</name>
<feature type="region of interest" description="Disordered" evidence="1">
    <location>
        <begin position="26"/>
        <end position="58"/>
    </location>
</feature>
<reference evidence="2 3" key="1">
    <citation type="journal article" date="2019" name="Int. J. Syst. Evol. Microbiol.">
        <title>The Global Catalogue of Microorganisms (GCM) 10K type strain sequencing project: providing services to taxonomists for standard genome sequencing and annotation.</title>
        <authorList>
            <consortium name="The Broad Institute Genomics Platform"/>
            <consortium name="The Broad Institute Genome Sequencing Center for Infectious Disease"/>
            <person name="Wu L."/>
            <person name="Ma J."/>
        </authorList>
    </citation>
    <scope>NUCLEOTIDE SEQUENCE [LARGE SCALE GENOMIC DNA]</scope>
    <source>
        <strain evidence="2 3">JCM 9088</strain>
    </source>
</reference>